<dbReference type="Pfam" id="PF00174">
    <property type="entry name" value="Oxidored_molyb"/>
    <property type="match status" value="1"/>
</dbReference>
<reference evidence="2 3" key="1">
    <citation type="submission" date="2024-09" db="EMBL/GenBank/DDBJ databases">
        <authorList>
            <person name="Sun Q."/>
            <person name="Mori K."/>
        </authorList>
    </citation>
    <scope>NUCLEOTIDE SEQUENCE [LARGE SCALE GENOMIC DNA]</scope>
    <source>
        <strain evidence="2 3">JCM 9626</strain>
    </source>
</reference>
<accession>A0ABV5KC33</accession>
<dbReference type="InterPro" id="IPR014756">
    <property type="entry name" value="Ig_E-set"/>
</dbReference>
<name>A0ABV5KC33_9ACTN</name>
<keyword evidence="3" id="KW-1185">Reference proteome</keyword>
<organism evidence="2 3">
    <name type="scientific">Nocardioides plantarum</name>
    <dbReference type="NCBI Taxonomy" id="29299"/>
    <lineage>
        <taxon>Bacteria</taxon>
        <taxon>Bacillati</taxon>
        <taxon>Actinomycetota</taxon>
        <taxon>Actinomycetes</taxon>
        <taxon>Propionibacteriales</taxon>
        <taxon>Nocardioidaceae</taxon>
        <taxon>Nocardioides</taxon>
    </lineage>
</organism>
<dbReference type="Pfam" id="PF17957">
    <property type="entry name" value="Big_7"/>
    <property type="match status" value="1"/>
</dbReference>
<dbReference type="PANTHER" id="PTHR19372">
    <property type="entry name" value="SULFITE REDUCTASE"/>
    <property type="match status" value="1"/>
</dbReference>
<sequence length="343" mass="36700">VLAATAAVLGGAGRWIGRLRARAEDIALPQPAAGEAAPALPADLRDKVPGISPLQVSNDDFYRVDTRLDTPVVPSDGWTLTVDGDVENEFEISFDELLDMPMVERDITLTCVSNSVGGKYVGGARWLGVPLKTLIDRAKPGSGVDQMVATDFDGMTIGTPFDLLTDGREALLAVGMNGEALPREHGFPARIVVPGLYGFISATKWVTRLTFTTYADTEAYWTERGWDTVAPIKPSARIDTPRGLATVDAGKVLVGGVAWAQNDGGVSKVQVKVDGGEWTDARTGADVNNVYWRQWYLEVELDKGRHTVAARVVDGDGDTQTDAKAQPFPGGSSGIHSLFFNVA</sequence>
<dbReference type="PANTHER" id="PTHR19372:SF7">
    <property type="entry name" value="SULFITE OXIDASE, MITOCHONDRIAL"/>
    <property type="match status" value="1"/>
</dbReference>
<dbReference type="InterPro" id="IPR036374">
    <property type="entry name" value="OxRdtase_Mopterin-bd_sf"/>
</dbReference>
<protein>
    <submittedName>
        <fullName evidence="2">Molybdopterin-dependent oxidoreductase</fullName>
    </submittedName>
</protein>
<comment type="caution">
    <text evidence="2">The sequence shown here is derived from an EMBL/GenBank/DDBJ whole genome shotgun (WGS) entry which is preliminary data.</text>
</comment>
<dbReference type="SUPFAM" id="SSF81296">
    <property type="entry name" value="E set domains"/>
    <property type="match status" value="1"/>
</dbReference>
<evidence type="ECO:0000313" key="2">
    <source>
        <dbReference type="EMBL" id="MFB9314260.1"/>
    </source>
</evidence>
<dbReference type="Proteomes" id="UP001589750">
    <property type="component" value="Unassembled WGS sequence"/>
</dbReference>
<feature type="non-terminal residue" evidence="2">
    <location>
        <position position="1"/>
    </location>
</feature>
<dbReference type="EMBL" id="JBHMDG010000017">
    <property type="protein sequence ID" value="MFB9314260.1"/>
    <property type="molecule type" value="Genomic_DNA"/>
</dbReference>
<proteinExistence type="predicted"/>
<evidence type="ECO:0000313" key="3">
    <source>
        <dbReference type="Proteomes" id="UP001589750"/>
    </source>
</evidence>
<dbReference type="Gene3D" id="3.90.420.10">
    <property type="entry name" value="Oxidoreductase, molybdopterin-binding domain"/>
    <property type="match status" value="1"/>
</dbReference>
<dbReference type="SUPFAM" id="SSF56524">
    <property type="entry name" value="Oxidoreductase molybdopterin-binding domain"/>
    <property type="match status" value="1"/>
</dbReference>
<gene>
    <name evidence="2" type="ORF">ACFFRI_14490</name>
</gene>
<dbReference type="Gene3D" id="2.60.40.650">
    <property type="match status" value="1"/>
</dbReference>
<feature type="domain" description="Oxidoreductase molybdopterin-binding" evidence="1">
    <location>
        <begin position="69"/>
        <end position="219"/>
    </location>
</feature>
<dbReference type="RefSeq" id="WP_379141893.1">
    <property type="nucleotide sequence ID" value="NZ_JBHMDG010000017.1"/>
</dbReference>
<dbReference type="InterPro" id="IPR000572">
    <property type="entry name" value="OxRdtase_Mopterin-bd_dom"/>
</dbReference>
<evidence type="ECO:0000259" key="1">
    <source>
        <dbReference type="Pfam" id="PF00174"/>
    </source>
</evidence>